<feature type="transmembrane region" description="Helical" evidence="2">
    <location>
        <begin position="435"/>
        <end position="460"/>
    </location>
</feature>
<keyword evidence="2" id="KW-0472">Membrane</keyword>
<sequence length="648" mass="72803">MALPVIEGIESFDELIAELAQAFNKTVTKPCTFEELRHGPLLTPLVKYLHTDVHHVALVHAIMALRGHFISLETDDVQDVNITRAYACEATALRFVNMLSGREKIDMLLYELPCPGDVPQEVVASNDSESNLPRTPTERSPLVTRQSGTSTIGAVSSTGSEENLPASSSDHAEHFEGLNALEIAAVSGAKSFLSQKPIQRIIDAIWKGDIVFWSILSSHATKRAQVYQRKTIDPFSRLRVPVYLKAFEVLFFVAFLAFYYAVLVQREFHYVTVSEIFLYIWIASFAYNAEIGEYWDAGSAFYMSDFWSAWDIFIVLIGVAFFIARMIGLAKGNDRILDTAFDILSMEALFLVPRICSLLSIHPYFGTLIPCLSAMTIEFTKFLSIVVVLYTGFLTTFCLLARGSFTFRQMTLILTKVFFGSSYLGFDIAEKISPYLGLPLMLIFIVLTNILLITSLISILSNSLTKVIDHARDEYLFVYSVFVLEASTSNRLTYFLPPLNLIPLALRPLRLFLSAEQLRSTRILLLKATHVPHVLAISLYEKLRRSVDHNRDTGLGLSAPRPRTSELPSSWRRSVLNNRLSGPYPLVAAIRSQGSSSSKTQSPRKPRKNDKPTKESQEDLKAILGQLKAQVDHLAKMIEQQSEYDRDN</sequence>
<feature type="compositionally biased region" description="Basic and acidic residues" evidence="1">
    <location>
        <begin position="609"/>
        <end position="619"/>
    </location>
</feature>
<keyword evidence="2" id="KW-0812">Transmembrane</keyword>
<dbReference type="PANTHER" id="PTHR35859">
    <property type="entry name" value="NONSELECTIVE CATION CHANNEL PROTEIN"/>
    <property type="match status" value="1"/>
</dbReference>
<feature type="region of interest" description="Disordered" evidence="1">
    <location>
        <begin position="551"/>
        <end position="570"/>
    </location>
</feature>
<feature type="transmembrane region" description="Helical" evidence="2">
    <location>
        <begin position="340"/>
        <end position="362"/>
    </location>
</feature>
<keyword evidence="5" id="KW-1185">Reference proteome</keyword>
<feature type="compositionally biased region" description="Polar residues" evidence="1">
    <location>
        <begin position="123"/>
        <end position="134"/>
    </location>
</feature>
<feature type="compositionally biased region" description="Polar residues" evidence="1">
    <location>
        <begin position="143"/>
        <end position="169"/>
    </location>
</feature>
<protein>
    <recommendedName>
        <fullName evidence="3">Calcium channel YVC1-like C-terminal transmembrane domain-containing protein</fullName>
    </recommendedName>
</protein>
<feature type="transmembrane region" description="Helical" evidence="2">
    <location>
        <begin position="307"/>
        <end position="328"/>
    </location>
</feature>
<dbReference type="InterPro" id="IPR056336">
    <property type="entry name" value="YVC1_C"/>
</dbReference>
<reference evidence="4 5" key="1">
    <citation type="submission" date="2024-07" db="EMBL/GenBank/DDBJ databases">
        <title>Draft sequence of the Neodothiora populina.</title>
        <authorList>
            <person name="Drown D.D."/>
            <person name="Schuette U.S."/>
            <person name="Buechlein A.B."/>
            <person name="Rusch D.R."/>
            <person name="Winton L.W."/>
            <person name="Adams G.A."/>
        </authorList>
    </citation>
    <scope>NUCLEOTIDE SEQUENCE [LARGE SCALE GENOMIC DNA]</scope>
    <source>
        <strain evidence="4 5">CPC 39397</strain>
    </source>
</reference>
<keyword evidence="2" id="KW-1133">Transmembrane helix</keyword>
<feature type="region of interest" description="Disordered" evidence="1">
    <location>
        <begin position="591"/>
        <end position="619"/>
    </location>
</feature>
<gene>
    <name evidence="4" type="ORF">AAFC00_003104</name>
</gene>
<dbReference type="Pfam" id="PF23317">
    <property type="entry name" value="YVC1_C"/>
    <property type="match status" value="1"/>
</dbReference>
<dbReference type="RefSeq" id="XP_069199031.1">
    <property type="nucleotide sequence ID" value="XM_069342527.1"/>
</dbReference>
<feature type="compositionally biased region" description="Low complexity" evidence="1">
    <location>
        <begin position="591"/>
        <end position="601"/>
    </location>
</feature>
<evidence type="ECO:0000313" key="5">
    <source>
        <dbReference type="Proteomes" id="UP001562354"/>
    </source>
</evidence>
<dbReference type="PANTHER" id="PTHR35859:SF5">
    <property type="entry name" value="ION TRANSPORT DOMAIN-CONTAINING PROTEIN"/>
    <property type="match status" value="1"/>
</dbReference>
<dbReference type="EMBL" id="JBFMKM010000012">
    <property type="protein sequence ID" value="KAL1302755.1"/>
    <property type="molecule type" value="Genomic_DNA"/>
</dbReference>
<accession>A0ABR3PAJ0</accession>
<dbReference type="InterPro" id="IPR052971">
    <property type="entry name" value="TRP_calcium_channel"/>
</dbReference>
<comment type="caution">
    <text evidence="4">The sequence shown here is derived from an EMBL/GenBank/DDBJ whole genome shotgun (WGS) entry which is preliminary data.</text>
</comment>
<name>A0ABR3PAJ0_9PEZI</name>
<dbReference type="GeneID" id="95976806"/>
<feature type="domain" description="Calcium channel YVC1-like C-terminal transmembrane" evidence="3">
    <location>
        <begin position="252"/>
        <end position="542"/>
    </location>
</feature>
<evidence type="ECO:0000256" key="1">
    <source>
        <dbReference type="SAM" id="MobiDB-lite"/>
    </source>
</evidence>
<feature type="transmembrane region" description="Helical" evidence="2">
    <location>
        <begin position="242"/>
        <end position="261"/>
    </location>
</feature>
<evidence type="ECO:0000313" key="4">
    <source>
        <dbReference type="EMBL" id="KAL1302755.1"/>
    </source>
</evidence>
<feature type="transmembrane region" description="Helical" evidence="2">
    <location>
        <begin position="268"/>
        <end position="287"/>
    </location>
</feature>
<proteinExistence type="predicted"/>
<feature type="region of interest" description="Disordered" evidence="1">
    <location>
        <begin position="120"/>
        <end position="169"/>
    </location>
</feature>
<evidence type="ECO:0000259" key="3">
    <source>
        <dbReference type="Pfam" id="PF23317"/>
    </source>
</evidence>
<organism evidence="4 5">
    <name type="scientific">Neodothiora populina</name>
    <dbReference type="NCBI Taxonomy" id="2781224"/>
    <lineage>
        <taxon>Eukaryota</taxon>
        <taxon>Fungi</taxon>
        <taxon>Dikarya</taxon>
        <taxon>Ascomycota</taxon>
        <taxon>Pezizomycotina</taxon>
        <taxon>Dothideomycetes</taxon>
        <taxon>Dothideomycetidae</taxon>
        <taxon>Dothideales</taxon>
        <taxon>Dothioraceae</taxon>
        <taxon>Neodothiora</taxon>
    </lineage>
</organism>
<dbReference type="Proteomes" id="UP001562354">
    <property type="component" value="Unassembled WGS sequence"/>
</dbReference>
<feature type="transmembrane region" description="Helical" evidence="2">
    <location>
        <begin position="382"/>
        <end position="400"/>
    </location>
</feature>
<evidence type="ECO:0000256" key="2">
    <source>
        <dbReference type="SAM" id="Phobius"/>
    </source>
</evidence>